<protein>
    <submittedName>
        <fullName evidence="6">TetR/AcrR family transcriptional regulator</fullName>
    </submittedName>
</protein>
<dbReference type="PANTHER" id="PTHR47506:SF6">
    <property type="entry name" value="HTH-TYPE TRANSCRIPTIONAL REPRESSOR NEMR"/>
    <property type="match status" value="1"/>
</dbReference>
<dbReference type="InterPro" id="IPR001647">
    <property type="entry name" value="HTH_TetR"/>
</dbReference>
<dbReference type="InterPro" id="IPR009057">
    <property type="entry name" value="Homeodomain-like_sf"/>
</dbReference>
<dbReference type="Proteomes" id="UP000823635">
    <property type="component" value="Unassembled WGS sequence"/>
</dbReference>
<evidence type="ECO:0000256" key="4">
    <source>
        <dbReference type="PROSITE-ProRule" id="PRU00335"/>
    </source>
</evidence>
<dbReference type="Gene3D" id="1.10.357.10">
    <property type="entry name" value="Tetracycline Repressor, domain 2"/>
    <property type="match status" value="1"/>
</dbReference>
<name>A0A9D9GZ79_9BACT</name>
<evidence type="ECO:0000313" key="6">
    <source>
        <dbReference type="EMBL" id="MBO8429682.1"/>
    </source>
</evidence>
<evidence type="ECO:0000256" key="3">
    <source>
        <dbReference type="ARBA" id="ARBA00023163"/>
    </source>
</evidence>
<evidence type="ECO:0000313" key="7">
    <source>
        <dbReference type="Proteomes" id="UP000823635"/>
    </source>
</evidence>
<dbReference type="SUPFAM" id="SSF46689">
    <property type="entry name" value="Homeodomain-like"/>
    <property type="match status" value="1"/>
</dbReference>
<dbReference type="GO" id="GO:0003677">
    <property type="term" value="F:DNA binding"/>
    <property type="evidence" value="ECO:0007669"/>
    <property type="project" value="UniProtKB-UniRule"/>
</dbReference>
<gene>
    <name evidence="6" type="ORF">IAC68_07125</name>
</gene>
<sequence length="196" mass="22126">MKKEKLLDAAAASLMEKGLRRFSVDELSRNLHVSKKTVYEFFDSKKSLMESAVEHMLCKLASDVESIAVNEPNALRGLVYSIMAGVRFFCMMPQHTYSDMRECAGCNEIVGKAAQRVEELFSRYMERAADDGYIEKGLNYEMVGNVIKAQFTAQYVGDYDMNAILERIFNILITIFYGIATSKGKAELENILIKGL</sequence>
<dbReference type="AlphaFoldDB" id="A0A9D9GZ79"/>
<comment type="caution">
    <text evidence="6">The sequence shown here is derived from an EMBL/GenBank/DDBJ whole genome shotgun (WGS) entry which is preliminary data.</text>
</comment>
<feature type="DNA-binding region" description="H-T-H motif" evidence="4">
    <location>
        <begin position="23"/>
        <end position="42"/>
    </location>
</feature>
<evidence type="ECO:0000259" key="5">
    <source>
        <dbReference type="PROSITE" id="PS50977"/>
    </source>
</evidence>
<proteinExistence type="predicted"/>
<organism evidence="6 7">
    <name type="scientific">Candidatus Egerieousia excrementavium</name>
    <dbReference type="NCBI Taxonomy" id="2840778"/>
    <lineage>
        <taxon>Bacteria</taxon>
        <taxon>Pseudomonadati</taxon>
        <taxon>Bacteroidota</taxon>
        <taxon>Bacteroidia</taxon>
        <taxon>Bacteroidales</taxon>
        <taxon>Candidatus Egerieousia</taxon>
    </lineage>
</organism>
<keyword evidence="3" id="KW-0804">Transcription</keyword>
<dbReference type="PANTHER" id="PTHR47506">
    <property type="entry name" value="TRANSCRIPTIONAL REGULATORY PROTEIN"/>
    <property type="match status" value="1"/>
</dbReference>
<reference evidence="6" key="2">
    <citation type="journal article" date="2021" name="PeerJ">
        <title>Extensive microbial diversity within the chicken gut microbiome revealed by metagenomics and culture.</title>
        <authorList>
            <person name="Gilroy R."/>
            <person name="Ravi A."/>
            <person name="Getino M."/>
            <person name="Pursley I."/>
            <person name="Horton D.L."/>
            <person name="Alikhan N.F."/>
            <person name="Baker D."/>
            <person name="Gharbi K."/>
            <person name="Hall N."/>
            <person name="Watson M."/>
            <person name="Adriaenssens E.M."/>
            <person name="Foster-Nyarko E."/>
            <person name="Jarju S."/>
            <person name="Secka A."/>
            <person name="Antonio M."/>
            <person name="Oren A."/>
            <person name="Chaudhuri R.R."/>
            <person name="La Ragione R."/>
            <person name="Hildebrand F."/>
            <person name="Pallen M.J."/>
        </authorList>
    </citation>
    <scope>NUCLEOTIDE SEQUENCE</scope>
    <source>
        <strain evidence="6">15467</strain>
    </source>
</reference>
<dbReference type="PROSITE" id="PS50977">
    <property type="entry name" value="HTH_TETR_2"/>
    <property type="match status" value="1"/>
</dbReference>
<dbReference type="EMBL" id="JADINB010000151">
    <property type="protein sequence ID" value="MBO8429682.1"/>
    <property type="molecule type" value="Genomic_DNA"/>
</dbReference>
<keyword evidence="1" id="KW-0805">Transcription regulation</keyword>
<evidence type="ECO:0000256" key="2">
    <source>
        <dbReference type="ARBA" id="ARBA00023125"/>
    </source>
</evidence>
<evidence type="ECO:0000256" key="1">
    <source>
        <dbReference type="ARBA" id="ARBA00023015"/>
    </source>
</evidence>
<dbReference type="PRINTS" id="PR00455">
    <property type="entry name" value="HTHTETR"/>
</dbReference>
<keyword evidence="2 4" id="KW-0238">DNA-binding</keyword>
<accession>A0A9D9GZ79</accession>
<dbReference type="Pfam" id="PF00440">
    <property type="entry name" value="TetR_N"/>
    <property type="match status" value="1"/>
</dbReference>
<reference evidence="6" key="1">
    <citation type="submission" date="2020-10" db="EMBL/GenBank/DDBJ databases">
        <authorList>
            <person name="Gilroy R."/>
        </authorList>
    </citation>
    <scope>NUCLEOTIDE SEQUENCE</scope>
    <source>
        <strain evidence="6">15467</strain>
    </source>
</reference>
<feature type="domain" description="HTH tetR-type" evidence="5">
    <location>
        <begin position="1"/>
        <end position="60"/>
    </location>
</feature>